<keyword evidence="1" id="KW-0812">Transmembrane</keyword>
<evidence type="ECO:0000256" key="1">
    <source>
        <dbReference type="SAM" id="Phobius"/>
    </source>
</evidence>
<proteinExistence type="predicted"/>
<dbReference type="EMBL" id="CMVM020000020">
    <property type="status" value="NOT_ANNOTATED_CDS"/>
    <property type="molecule type" value="Genomic_DNA"/>
</dbReference>
<keyword evidence="3" id="KW-1185">Reference proteome</keyword>
<reference evidence="3" key="1">
    <citation type="submission" date="2013-10" db="EMBL/GenBank/DDBJ databases">
        <title>Genome sequencing of Onchocerca volvulus.</title>
        <authorList>
            <person name="Cotton J."/>
            <person name="Tsai J."/>
            <person name="Stanley E."/>
            <person name="Tracey A."/>
            <person name="Holroyd N."/>
            <person name="Lustigman S."/>
            <person name="Berriman M."/>
        </authorList>
    </citation>
    <scope>NUCLEOTIDE SEQUENCE</scope>
</reference>
<keyword evidence="1" id="KW-0472">Membrane</keyword>
<dbReference type="AlphaFoldDB" id="A0A8R1XVF6"/>
<keyword evidence="1" id="KW-1133">Transmembrane helix</keyword>
<name>A0A8R1XVF6_ONCVO</name>
<dbReference type="EnsemblMetazoa" id="OVOC449.1">
    <property type="protein sequence ID" value="OVOC449.1"/>
    <property type="gene ID" value="WBGene00237258"/>
</dbReference>
<evidence type="ECO:0000313" key="2">
    <source>
        <dbReference type="EnsemblMetazoa" id="OVOC449.1"/>
    </source>
</evidence>
<organism evidence="2 3">
    <name type="scientific">Onchocerca volvulus</name>
    <dbReference type="NCBI Taxonomy" id="6282"/>
    <lineage>
        <taxon>Eukaryota</taxon>
        <taxon>Metazoa</taxon>
        <taxon>Ecdysozoa</taxon>
        <taxon>Nematoda</taxon>
        <taxon>Chromadorea</taxon>
        <taxon>Rhabditida</taxon>
        <taxon>Spirurina</taxon>
        <taxon>Spiruromorpha</taxon>
        <taxon>Filarioidea</taxon>
        <taxon>Onchocercidae</taxon>
        <taxon>Onchocerca</taxon>
    </lineage>
</organism>
<dbReference type="Proteomes" id="UP000024404">
    <property type="component" value="Unassembled WGS sequence"/>
</dbReference>
<evidence type="ECO:0000313" key="3">
    <source>
        <dbReference type="Proteomes" id="UP000024404"/>
    </source>
</evidence>
<protein>
    <submittedName>
        <fullName evidence="2">Uncharacterized protein</fullName>
    </submittedName>
</protein>
<feature type="transmembrane region" description="Helical" evidence="1">
    <location>
        <begin position="123"/>
        <end position="141"/>
    </location>
</feature>
<accession>A0A8R1XVF6</accession>
<reference evidence="2" key="2">
    <citation type="submission" date="2022-06" db="UniProtKB">
        <authorList>
            <consortium name="EnsemblMetazoa"/>
        </authorList>
    </citation>
    <scope>IDENTIFICATION</scope>
</reference>
<sequence>EYFGEKIAQKSGKEKTVEKTGTVSKFRKVRNAVMPISSILFKNQTLPNGHNYTMDLFTDKIVVLDLEEQKSSGIAKLPSQVKLLAVKLYSMRFIFIEYNRNNFYALMVELFYHQRLMIANNKCIIILILIISLFGYNSYFYDLLN</sequence>